<dbReference type="EMBL" id="JBHTOH010000066">
    <property type="protein sequence ID" value="MFD1411377.1"/>
    <property type="molecule type" value="Genomic_DNA"/>
</dbReference>
<comment type="caution">
    <text evidence="1">The sequence shown here is derived from an EMBL/GenBank/DDBJ whole genome shotgun (WGS) entry which is preliminary data.</text>
</comment>
<evidence type="ECO:0000313" key="1">
    <source>
        <dbReference type="EMBL" id="MFD1411377.1"/>
    </source>
</evidence>
<dbReference type="RefSeq" id="WP_164509300.1">
    <property type="nucleotide sequence ID" value="NZ_JBHTOH010000066.1"/>
</dbReference>
<organism evidence="1 2">
    <name type="scientific">Lapidilactobacillus gannanensis</name>
    <dbReference type="NCBI Taxonomy" id="2486002"/>
    <lineage>
        <taxon>Bacteria</taxon>
        <taxon>Bacillati</taxon>
        <taxon>Bacillota</taxon>
        <taxon>Bacilli</taxon>
        <taxon>Lactobacillales</taxon>
        <taxon>Lactobacillaceae</taxon>
        <taxon>Lapidilactobacillus</taxon>
    </lineage>
</organism>
<dbReference type="Proteomes" id="UP001597191">
    <property type="component" value="Unassembled WGS sequence"/>
</dbReference>
<evidence type="ECO:0000313" key="2">
    <source>
        <dbReference type="Proteomes" id="UP001597191"/>
    </source>
</evidence>
<proteinExistence type="predicted"/>
<gene>
    <name evidence="1" type="ORF">ACFQ4R_07240</name>
</gene>
<name>A0ABW4BQY5_9LACO</name>
<reference evidence="2" key="1">
    <citation type="journal article" date="2019" name="Int. J. Syst. Evol. Microbiol.">
        <title>The Global Catalogue of Microorganisms (GCM) 10K type strain sequencing project: providing services to taxonomists for standard genome sequencing and annotation.</title>
        <authorList>
            <consortium name="The Broad Institute Genomics Platform"/>
            <consortium name="The Broad Institute Genome Sequencing Center for Infectious Disease"/>
            <person name="Wu L."/>
            <person name="Ma J."/>
        </authorList>
    </citation>
    <scope>NUCLEOTIDE SEQUENCE [LARGE SCALE GENOMIC DNA]</scope>
    <source>
        <strain evidence="2">CCM 8937</strain>
    </source>
</reference>
<keyword evidence="2" id="KW-1185">Reference proteome</keyword>
<sequence length="53" mass="5989">MTKTTGIFREISLAALKIVAENPWLIPAVAGVHGFWKFAQLTQVVRIEHEKNK</sequence>
<protein>
    <submittedName>
        <fullName evidence="1">Uncharacterized protein</fullName>
    </submittedName>
</protein>
<accession>A0ABW4BQY5</accession>